<name>G0UZ74_TRYCI</name>
<proteinExistence type="predicted"/>
<protein>
    <submittedName>
        <fullName evidence="2">Uncharacterized protein</fullName>
    </submittedName>
</protein>
<dbReference type="AlphaFoldDB" id="G0UZ74"/>
<keyword evidence="1" id="KW-0472">Membrane</keyword>
<evidence type="ECO:0000256" key="1">
    <source>
        <dbReference type="SAM" id="Phobius"/>
    </source>
</evidence>
<dbReference type="EMBL" id="HE575324">
    <property type="protein sequence ID" value="CCC94693.1"/>
    <property type="molecule type" value="Genomic_DNA"/>
</dbReference>
<organism evidence="2">
    <name type="scientific">Trypanosoma congolense (strain IL3000)</name>
    <dbReference type="NCBI Taxonomy" id="1068625"/>
    <lineage>
        <taxon>Eukaryota</taxon>
        <taxon>Discoba</taxon>
        <taxon>Euglenozoa</taxon>
        <taxon>Kinetoplastea</taxon>
        <taxon>Metakinetoplastina</taxon>
        <taxon>Trypanosomatida</taxon>
        <taxon>Trypanosomatidae</taxon>
        <taxon>Trypanosoma</taxon>
        <taxon>Nannomonas</taxon>
    </lineage>
</organism>
<keyword evidence="1" id="KW-0812">Transmembrane</keyword>
<accession>G0UZ74</accession>
<gene>
    <name evidence="2" type="ORF">TCIL3000_11_740</name>
</gene>
<feature type="transmembrane region" description="Helical" evidence="1">
    <location>
        <begin position="9"/>
        <end position="29"/>
    </location>
</feature>
<evidence type="ECO:0000313" key="2">
    <source>
        <dbReference type="EMBL" id="CCC94693.1"/>
    </source>
</evidence>
<sequence length="102" mass="11335">MFFSISRRGIFYSFTPVPSLLLFVTYFYFSLHIVASSPSCCLVCCGRYLQAPGRRVDPPLPTASFAFLFLIGHYCRRTTCGAGVVGIRRGNISTEINKNVLA</sequence>
<keyword evidence="1" id="KW-1133">Transmembrane helix</keyword>
<reference evidence="2" key="1">
    <citation type="journal article" date="2012" name="Proc. Natl. Acad. Sci. U.S.A.">
        <title>Antigenic diversity is generated by distinct evolutionary mechanisms in African trypanosome species.</title>
        <authorList>
            <person name="Jackson A.P."/>
            <person name="Berry A."/>
            <person name="Aslett M."/>
            <person name="Allison H.C."/>
            <person name="Burton P."/>
            <person name="Vavrova-Anderson J."/>
            <person name="Brown R."/>
            <person name="Browne H."/>
            <person name="Corton N."/>
            <person name="Hauser H."/>
            <person name="Gamble J."/>
            <person name="Gilderthorp R."/>
            <person name="Marcello L."/>
            <person name="McQuillan J."/>
            <person name="Otto T.D."/>
            <person name="Quail M.A."/>
            <person name="Sanders M.J."/>
            <person name="van Tonder A."/>
            <person name="Ginger M.L."/>
            <person name="Field M.C."/>
            <person name="Barry J.D."/>
            <person name="Hertz-Fowler C."/>
            <person name="Berriman M."/>
        </authorList>
    </citation>
    <scope>NUCLEOTIDE SEQUENCE</scope>
    <source>
        <strain evidence="2">IL3000</strain>
    </source>
</reference>